<feature type="transmembrane region" description="Helical" evidence="7">
    <location>
        <begin position="347"/>
        <end position="367"/>
    </location>
</feature>
<dbReference type="GO" id="GO:0034040">
    <property type="term" value="F:ATPase-coupled lipid transmembrane transporter activity"/>
    <property type="evidence" value="ECO:0007669"/>
    <property type="project" value="TreeGrafter"/>
</dbReference>
<evidence type="ECO:0000256" key="4">
    <source>
        <dbReference type="ARBA" id="ARBA00022840"/>
    </source>
</evidence>
<dbReference type="OrthoDB" id="5288404at2"/>
<evidence type="ECO:0000256" key="1">
    <source>
        <dbReference type="ARBA" id="ARBA00004651"/>
    </source>
</evidence>
<dbReference type="GO" id="GO:0005886">
    <property type="term" value="C:plasma membrane"/>
    <property type="evidence" value="ECO:0007669"/>
    <property type="project" value="UniProtKB-SubCell"/>
</dbReference>
<accession>A0A501PI97</accession>
<dbReference type="SUPFAM" id="SSF90123">
    <property type="entry name" value="ABC transporter transmembrane region"/>
    <property type="match status" value="1"/>
</dbReference>
<dbReference type="InterPro" id="IPR011527">
    <property type="entry name" value="ABC1_TM_dom"/>
</dbReference>
<dbReference type="Gene3D" id="3.90.70.10">
    <property type="entry name" value="Cysteine proteinases"/>
    <property type="match status" value="1"/>
</dbReference>
<evidence type="ECO:0000256" key="7">
    <source>
        <dbReference type="SAM" id="Phobius"/>
    </source>
</evidence>
<sequence length="755" mass="83392">MSDTPPIDPTNIEFDKVPTNKGPARDMIDSLNDRFRDSVSLKVTKADQLAEALQSGQIGSFHASSDYAACLLPLLQALGWRGQLRRLFESLPHFADGLELTEFRNTLANLHYRTDPVQVELASIDPRLFPCLFVQNDKPIVILSRDREGIRYFDSADQQEKLTDGRKQVGTAYFISTKHGTQTNKLDEDLAPANWVKDLFLRFKGTIKQMFAMTLMLNLFALLVPLFIMAIYDQVIPSQSGMSLVYLLSGITLAICCEIGLRILRARQTAYLGARVENIVANATFQKLLSLSPMMTESAPIGSQVSRLKEFDAIKGLFSSTLVNVILELPFVVLFLALIAILGGTLAYIPIAMMGIFGLVAMIMIPAMKRNVASSSRARARRHSFLVEALSNLRTIKQTAAENPWLDRYRNLSAETAYTHFRSAQVSLLLQSLAQAIMMGAGIATVGFGVLKVIDGNMTVGALIACMALVWRVLSPLQSLFLTLSRLEQTLNSIKQINQLMKIPSEDDLLPNSLTQRTFAGNLVMDRTSFRYKADAEPALLGAGFRLNAGEMMAIMGPNAAGKSTILKLLIAMHKPQAGQIILDGMDIRQINPAILRQSIAYVPQQSHFFHGTIAQNLRLAQPMASLVDLEEACWMANVLDEVLALPQGFETRIGDQSIQSLPSSFKQRLSLARAFLKRANIMLLDEPAKTLDYEGDQAFMRTLATLKGSCTIIMVSHRPSHIKMADKVLVLEDGLVKNFGPPQSIFPETAPQTA</sequence>
<evidence type="ECO:0000259" key="8">
    <source>
        <dbReference type="PROSITE" id="PS50893"/>
    </source>
</evidence>
<evidence type="ECO:0000313" key="11">
    <source>
        <dbReference type="Proteomes" id="UP000319148"/>
    </source>
</evidence>
<feature type="domain" description="ABC transporter" evidence="8">
    <location>
        <begin position="524"/>
        <end position="755"/>
    </location>
</feature>
<dbReference type="Pfam" id="PF00664">
    <property type="entry name" value="ABC_membrane"/>
    <property type="match status" value="1"/>
</dbReference>
<dbReference type="CDD" id="cd18566">
    <property type="entry name" value="ABC_6TM_PrtD_LapB_HlyB_like"/>
    <property type="match status" value="1"/>
</dbReference>
<evidence type="ECO:0000256" key="6">
    <source>
        <dbReference type="ARBA" id="ARBA00023136"/>
    </source>
</evidence>
<comment type="subcellular location">
    <subcellularLocation>
        <location evidence="1">Cell membrane</location>
        <topology evidence="1">Multi-pass membrane protein</topology>
    </subcellularLocation>
</comment>
<organism evidence="10 11">
    <name type="scientific">Emcibacter nanhaiensis</name>
    <dbReference type="NCBI Taxonomy" id="1505037"/>
    <lineage>
        <taxon>Bacteria</taxon>
        <taxon>Pseudomonadati</taxon>
        <taxon>Pseudomonadota</taxon>
        <taxon>Alphaproteobacteria</taxon>
        <taxon>Emcibacterales</taxon>
        <taxon>Emcibacteraceae</taxon>
        <taxon>Emcibacter</taxon>
    </lineage>
</organism>
<dbReference type="InterPro" id="IPR036640">
    <property type="entry name" value="ABC1_TM_sf"/>
</dbReference>
<keyword evidence="5 7" id="KW-1133">Transmembrane helix</keyword>
<reference evidence="11" key="1">
    <citation type="submission" date="2019-06" db="EMBL/GenBank/DDBJ databases">
        <title>The complete genome of Emcibacter congregatus ZYLT.</title>
        <authorList>
            <person name="Zhao Z."/>
        </authorList>
    </citation>
    <scope>NUCLEOTIDE SEQUENCE [LARGE SCALE GENOMIC DNA]</scope>
    <source>
        <strain evidence="11">MCCC 1A06723</strain>
    </source>
</reference>
<feature type="domain" description="ABC transmembrane type-1" evidence="9">
    <location>
        <begin position="210"/>
        <end position="489"/>
    </location>
</feature>
<protein>
    <submittedName>
        <fullName evidence="10">ATP-binding cassette domain-containing protein</fullName>
    </submittedName>
</protein>
<keyword evidence="3" id="KW-0547">Nucleotide-binding</keyword>
<keyword evidence="2 7" id="KW-0812">Transmembrane</keyword>
<gene>
    <name evidence="10" type="ORF">FIV46_09870</name>
</gene>
<dbReference type="GO" id="GO:0140359">
    <property type="term" value="F:ABC-type transporter activity"/>
    <property type="evidence" value="ECO:0007669"/>
    <property type="project" value="InterPro"/>
</dbReference>
<name>A0A501PI97_9PROT</name>
<dbReference type="InterPro" id="IPR039421">
    <property type="entry name" value="Type_1_exporter"/>
</dbReference>
<feature type="transmembrane region" description="Helical" evidence="7">
    <location>
        <begin position="244"/>
        <end position="264"/>
    </location>
</feature>
<evidence type="ECO:0000256" key="5">
    <source>
        <dbReference type="ARBA" id="ARBA00022989"/>
    </source>
</evidence>
<dbReference type="Pfam" id="PF00005">
    <property type="entry name" value="ABC_tran"/>
    <property type="match status" value="1"/>
</dbReference>
<proteinExistence type="predicted"/>
<dbReference type="AlphaFoldDB" id="A0A501PI97"/>
<dbReference type="SMART" id="SM00382">
    <property type="entry name" value="AAA"/>
    <property type="match status" value="1"/>
</dbReference>
<dbReference type="PROSITE" id="PS50893">
    <property type="entry name" value="ABC_TRANSPORTER_2"/>
    <property type="match status" value="1"/>
</dbReference>
<evidence type="ECO:0000259" key="9">
    <source>
        <dbReference type="PROSITE" id="PS50929"/>
    </source>
</evidence>
<feature type="transmembrane region" description="Helical" evidence="7">
    <location>
        <begin position="428"/>
        <end position="451"/>
    </location>
</feature>
<comment type="caution">
    <text evidence="10">The sequence shown here is derived from an EMBL/GenBank/DDBJ whole genome shotgun (WGS) entry which is preliminary data.</text>
</comment>
<dbReference type="GO" id="GO:0016887">
    <property type="term" value="F:ATP hydrolysis activity"/>
    <property type="evidence" value="ECO:0007669"/>
    <property type="project" value="InterPro"/>
</dbReference>
<dbReference type="Proteomes" id="UP000319148">
    <property type="component" value="Unassembled WGS sequence"/>
</dbReference>
<dbReference type="PANTHER" id="PTHR24221">
    <property type="entry name" value="ATP-BINDING CASSETTE SUB-FAMILY B"/>
    <property type="match status" value="1"/>
</dbReference>
<dbReference type="Gene3D" id="1.20.1560.10">
    <property type="entry name" value="ABC transporter type 1, transmembrane domain"/>
    <property type="match status" value="1"/>
</dbReference>
<dbReference type="PANTHER" id="PTHR24221:SF248">
    <property type="entry name" value="ABC TRANSPORTER TRANSMEMBRANE REGION"/>
    <property type="match status" value="1"/>
</dbReference>
<dbReference type="InterPro" id="IPR003593">
    <property type="entry name" value="AAA+_ATPase"/>
</dbReference>
<dbReference type="EMBL" id="VFIY01000010">
    <property type="protein sequence ID" value="TPD59788.1"/>
    <property type="molecule type" value="Genomic_DNA"/>
</dbReference>
<dbReference type="InterPro" id="IPR027417">
    <property type="entry name" value="P-loop_NTPase"/>
</dbReference>
<evidence type="ECO:0000256" key="3">
    <source>
        <dbReference type="ARBA" id="ARBA00022741"/>
    </source>
</evidence>
<keyword evidence="4 10" id="KW-0067">ATP-binding</keyword>
<dbReference type="Gene3D" id="3.40.50.300">
    <property type="entry name" value="P-loop containing nucleotide triphosphate hydrolases"/>
    <property type="match status" value="1"/>
</dbReference>
<dbReference type="RefSeq" id="WP_139940760.1">
    <property type="nucleotide sequence ID" value="NZ_JBHSYP010000006.1"/>
</dbReference>
<keyword evidence="11" id="KW-1185">Reference proteome</keyword>
<feature type="transmembrane region" description="Helical" evidence="7">
    <location>
        <begin position="317"/>
        <end position="341"/>
    </location>
</feature>
<dbReference type="InterPro" id="IPR003439">
    <property type="entry name" value="ABC_transporter-like_ATP-bd"/>
</dbReference>
<keyword evidence="6 7" id="KW-0472">Membrane</keyword>
<dbReference type="PROSITE" id="PS50929">
    <property type="entry name" value="ABC_TM1F"/>
    <property type="match status" value="1"/>
</dbReference>
<dbReference type="SUPFAM" id="SSF52540">
    <property type="entry name" value="P-loop containing nucleoside triphosphate hydrolases"/>
    <property type="match status" value="1"/>
</dbReference>
<dbReference type="GO" id="GO:0005524">
    <property type="term" value="F:ATP binding"/>
    <property type="evidence" value="ECO:0007669"/>
    <property type="project" value="UniProtKB-KW"/>
</dbReference>
<feature type="transmembrane region" description="Helical" evidence="7">
    <location>
        <begin position="210"/>
        <end position="232"/>
    </location>
</feature>
<evidence type="ECO:0000256" key="2">
    <source>
        <dbReference type="ARBA" id="ARBA00022692"/>
    </source>
</evidence>
<evidence type="ECO:0000313" key="10">
    <source>
        <dbReference type="EMBL" id="TPD59788.1"/>
    </source>
</evidence>